<reference evidence="2 3" key="1">
    <citation type="journal article" date="2024" name="BMC Genomics">
        <title>De novo assembly and annotation of Popillia japonica's genome with initial clues to its potential as an invasive pest.</title>
        <authorList>
            <person name="Cucini C."/>
            <person name="Boschi S."/>
            <person name="Funari R."/>
            <person name="Cardaioli E."/>
            <person name="Iannotti N."/>
            <person name="Marturano G."/>
            <person name="Paoli F."/>
            <person name="Bruttini M."/>
            <person name="Carapelli A."/>
            <person name="Frati F."/>
            <person name="Nardi F."/>
        </authorList>
    </citation>
    <scope>NUCLEOTIDE SEQUENCE [LARGE SCALE GENOMIC DNA]</scope>
    <source>
        <strain evidence="2">DMR45628</strain>
    </source>
</reference>
<gene>
    <name evidence="2" type="ORF">QE152_g29240</name>
</gene>
<organism evidence="2 3">
    <name type="scientific">Popillia japonica</name>
    <name type="common">Japanese beetle</name>
    <dbReference type="NCBI Taxonomy" id="7064"/>
    <lineage>
        <taxon>Eukaryota</taxon>
        <taxon>Metazoa</taxon>
        <taxon>Ecdysozoa</taxon>
        <taxon>Arthropoda</taxon>
        <taxon>Hexapoda</taxon>
        <taxon>Insecta</taxon>
        <taxon>Pterygota</taxon>
        <taxon>Neoptera</taxon>
        <taxon>Endopterygota</taxon>
        <taxon>Coleoptera</taxon>
        <taxon>Polyphaga</taxon>
        <taxon>Scarabaeiformia</taxon>
        <taxon>Scarabaeidae</taxon>
        <taxon>Rutelinae</taxon>
        <taxon>Popillia</taxon>
    </lineage>
</organism>
<accession>A0AAW1JHP8</accession>
<dbReference type="EMBL" id="JASPKY010000366">
    <property type="protein sequence ID" value="KAK9703618.1"/>
    <property type="molecule type" value="Genomic_DNA"/>
</dbReference>
<feature type="region of interest" description="Disordered" evidence="1">
    <location>
        <begin position="39"/>
        <end position="58"/>
    </location>
</feature>
<keyword evidence="3" id="KW-1185">Reference proteome</keyword>
<evidence type="ECO:0000313" key="3">
    <source>
        <dbReference type="Proteomes" id="UP001458880"/>
    </source>
</evidence>
<comment type="caution">
    <text evidence="2">The sequence shown here is derived from an EMBL/GenBank/DDBJ whole genome shotgun (WGS) entry which is preliminary data.</text>
</comment>
<name>A0AAW1JHP8_POPJA</name>
<proteinExistence type="predicted"/>
<sequence length="95" mass="10893">MLFQNNQTELTEQDIEEWFSENSDSHPVITDEEIINDTVSSSEQNDLEMPLLSPTNTSVKAEDALQSKDVSIRWAEENNAIDDILLNLRVKRNDN</sequence>
<evidence type="ECO:0000313" key="2">
    <source>
        <dbReference type="EMBL" id="KAK9703618.1"/>
    </source>
</evidence>
<protein>
    <submittedName>
        <fullName evidence="2">Uncharacterized protein</fullName>
    </submittedName>
</protein>
<dbReference type="AlphaFoldDB" id="A0AAW1JHP8"/>
<evidence type="ECO:0000256" key="1">
    <source>
        <dbReference type="SAM" id="MobiDB-lite"/>
    </source>
</evidence>
<dbReference type="Proteomes" id="UP001458880">
    <property type="component" value="Unassembled WGS sequence"/>
</dbReference>